<proteinExistence type="predicted"/>
<comment type="caution">
    <text evidence="8">The sequence shown here is derived from an EMBL/GenBank/DDBJ whole genome shotgun (WGS) entry which is preliminary data.</text>
</comment>
<feature type="compositionally biased region" description="Basic residues" evidence="6">
    <location>
        <begin position="376"/>
        <end position="387"/>
    </location>
</feature>
<dbReference type="InterPro" id="IPR001781">
    <property type="entry name" value="Znf_LIM"/>
</dbReference>
<reference evidence="8 9" key="1">
    <citation type="journal article" date="2024" name="Science">
        <title>Giant polyketide synthase enzymes in the biosynthesis of giant marine polyether toxins.</title>
        <authorList>
            <person name="Fallon T.R."/>
            <person name="Shende V.V."/>
            <person name="Wierzbicki I.H."/>
            <person name="Pendleton A.L."/>
            <person name="Watervoot N.F."/>
            <person name="Auber R.P."/>
            <person name="Gonzalez D.J."/>
            <person name="Wisecaver J.H."/>
            <person name="Moore B.S."/>
        </authorList>
    </citation>
    <scope>NUCLEOTIDE SEQUENCE [LARGE SCALE GENOMIC DNA]</scope>
    <source>
        <strain evidence="8 9">12B1</strain>
    </source>
</reference>
<accession>A0AB34K586</accession>
<dbReference type="PANTHER" id="PTHR24205:SF16">
    <property type="entry name" value="GH01042P-RELATED"/>
    <property type="match status" value="1"/>
</dbReference>
<dbReference type="GO" id="GO:0003712">
    <property type="term" value="F:transcription coregulator activity"/>
    <property type="evidence" value="ECO:0007669"/>
    <property type="project" value="TreeGrafter"/>
</dbReference>
<dbReference type="GO" id="GO:0046872">
    <property type="term" value="F:metal ion binding"/>
    <property type="evidence" value="ECO:0007669"/>
    <property type="project" value="UniProtKB-KW"/>
</dbReference>
<sequence length="427" mass="43666">MSSTPPPSHGGGRGSDRELEEQLIAALSSARTNPAGLAERIEARAAHFQGQDYYPPHLGGKVCLPTKEGRSAVMEAVSFLRALRSALPPLKLPEGPAAAAALQLSAEDHLVDRAALGRVGHLGSDGSHAAERQSRYGRWSGKCGECLWFGRPGGTAAAIVEDLVIDDGVASRGHRHCVFDASYAVAAACVGAHPTFGAMAVIEFAASFEAEADAVAARRERGPPQPAFDAGAAGDMTQWSSTLGECAGCKQAIKGGAVVEVGLGKFHKLCFTCASCEATLVGIPYVTEARAPYCKACHVHLFAPLCSGCKTKIAGGGVTVGGVPFHRECKPAASRSGGGLAPACPAPKTAVARAPKSSPAGKTPAKAESGVARSAHSSRSKSPKKKAAVPGCGGSKNGSSSHEPAGQSMDCAYRGMQSLALDYGSLE</sequence>
<dbReference type="GO" id="GO:0005634">
    <property type="term" value="C:nucleus"/>
    <property type="evidence" value="ECO:0007669"/>
    <property type="project" value="TreeGrafter"/>
</dbReference>
<feature type="domain" description="LIM zinc-binding" evidence="7">
    <location>
        <begin position="244"/>
        <end position="304"/>
    </location>
</feature>
<keyword evidence="3 5" id="KW-0862">Zinc</keyword>
<organism evidence="8 9">
    <name type="scientific">Prymnesium parvum</name>
    <name type="common">Toxic golden alga</name>
    <dbReference type="NCBI Taxonomy" id="97485"/>
    <lineage>
        <taxon>Eukaryota</taxon>
        <taxon>Haptista</taxon>
        <taxon>Haptophyta</taxon>
        <taxon>Prymnesiophyceae</taxon>
        <taxon>Prymnesiales</taxon>
        <taxon>Prymnesiaceae</taxon>
        <taxon>Prymnesium</taxon>
    </lineage>
</organism>
<keyword evidence="4 5" id="KW-0440">LIM domain</keyword>
<dbReference type="Gene3D" id="3.40.33.10">
    <property type="entry name" value="CAP"/>
    <property type="match status" value="1"/>
</dbReference>
<gene>
    <name evidence="8" type="ORF">AB1Y20_000402</name>
</gene>
<keyword evidence="9" id="KW-1185">Reference proteome</keyword>
<dbReference type="PROSITE" id="PS50023">
    <property type="entry name" value="LIM_DOMAIN_2"/>
    <property type="match status" value="1"/>
</dbReference>
<dbReference type="SUPFAM" id="SSF57716">
    <property type="entry name" value="Glucocorticoid receptor-like (DNA-binding domain)"/>
    <property type="match status" value="1"/>
</dbReference>
<name>A0AB34K586_PRYPA</name>
<dbReference type="InterPro" id="IPR035940">
    <property type="entry name" value="CAP_sf"/>
</dbReference>
<dbReference type="PANTHER" id="PTHR24205">
    <property type="entry name" value="FOUR AND A HALF LIM DOMAINS PROTEIN"/>
    <property type="match status" value="1"/>
</dbReference>
<dbReference type="Gene3D" id="2.10.110.10">
    <property type="entry name" value="Cysteine Rich Protein"/>
    <property type="match status" value="1"/>
</dbReference>
<keyword evidence="1 5" id="KW-0479">Metal-binding</keyword>
<evidence type="ECO:0000256" key="3">
    <source>
        <dbReference type="ARBA" id="ARBA00022833"/>
    </source>
</evidence>
<keyword evidence="2" id="KW-0677">Repeat</keyword>
<evidence type="ECO:0000256" key="6">
    <source>
        <dbReference type="SAM" id="MobiDB-lite"/>
    </source>
</evidence>
<evidence type="ECO:0000313" key="8">
    <source>
        <dbReference type="EMBL" id="KAL1529455.1"/>
    </source>
</evidence>
<evidence type="ECO:0000256" key="5">
    <source>
        <dbReference type="PROSITE-ProRule" id="PRU00125"/>
    </source>
</evidence>
<dbReference type="CDD" id="cd08368">
    <property type="entry name" value="LIM"/>
    <property type="match status" value="1"/>
</dbReference>
<dbReference type="AlphaFoldDB" id="A0AB34K586"/>
<evidence type="ECO:0000256" key="4">
    <source>
        <dbReference type="ARBA" id="ARBA00023038"/>
    </source>
</evidence>
<protein>
    <recommendedName>
        <fullName evidence="7">LIM zinc-binding domain-containing protein</fullName>
    </recommendedName>
</protein>
<dbReference type="PROSITE" id="PS00478">
    <property type="entry name" value="LIM_DOMAIN_1"/>
    <property type="match status" value="1"/>
</dbReference>
<evidence type="ECO:0000313" key="9">
    <source>
        <dbReference type="Proteomes" id="UP001515480"/>
    </source>
</evidence>
<dbReference type="Pfam" id="PF00412">
    <property type="entry name" value="LIM"/>
    <property type="match status" value="1"/>
</dbReference>
<evidence type="ECO:0000256" key="2">
    <source>
        <dbReference type="ARBA" id="ARBA00022737"/>
    </source>
</evidence>
<evidence type="ECO:0000259" key="7">
    <source>
        <dbReference type="PROSITE" id="PS50023"/>
    </source>
</evidence>
<evidence type="ECO:0000256" key="1">
    <source>
        <dbReference type="ARBA" id="ARBA00022723"/>
    </source>
</evidence>
<dbReference type="EMBL" id="JBGBPQ010000001">
    <property type="protein sequence ID" value="KAL1529455.1"/>
    <property type="molecule type" value="Genomic_DNA"/>
</dbReference>
<dbReference type="SMART" id="SM00132">
    <property type="entry name" value="LIM"/>
    <property type="match status" value="1"/>
</dbReference>
<dbReference type="Proteomes" id="UP001515480">
    <property type="component" value="Unassembled WGS sequence"/>
</dbReference>
<feature type="region of interest" description="Disordered" evidence="6">
    <location>
        <begin position="351"/>
        <end position="409"/>
    </location>
</feature>